<dbReference type="Gene3D" id="3.80.10.10">
    <property type="entry name" value="Ribonuclease Inhibitor"/>
    <property type="match status" value="3"/>
</dbReference>
<dbReference type="InterPro" id="IPR032675">
    <property type="entry name" value="LRR_dom_sf"/>
</dbReference>
<dbReference type="PANTHER" id="PTHR16083:SF25">
    <property type="entry name" value="C-JID DOMAIN-CONTAINING PROTEIN"/>
    <property type="match status" value="1"/>
</dbReference>
<dbReference type="InterPro" id="IPR003591">
    <property type="entry name" value="Leu-rich_rpt_typical-subtyp"/>
</dbReference>
<comment type="caution">
    <text evidence="4">The sequence shown here is derived from an EMBL/GenBank/DDBJ whole genome shotgun (WGS) entry which is preliminary data.</text>
</comment>
<dbReference type="InterPro" id="IPR055414">
    <property type="entry name" value="LRR_R13L4/SHOC2-like"/>
</dbReference>
<dbReference type="Pfam" id="PF23598">
    <property type="entry name" value="LRR_14"/>
    <property type="match status" value="1"/>
</dbReference>
<evidence type="ECO:0000313" key="4">
    <source>
        <dbReference type="EMBL" id="KAK7840835.1"/>
    </source>
</evidence>
<dbReference type="EMBL" id="PKMF04000253">
    <property type="protein sequence ID" value="KAK7840835.1"/>
    <property type="molecule type" value="Genomic_DNA"/>
</dbReference>
<protein>
    <submittedName>
        <fullName evidence="4">Plant intracellular ras-group-related lrr protein 1</fullName>
    </submittedName>
</protein>
<keyword evidence="1" id="KW-0433">Leucine-rich repeat</keyword>
<dbReference type="SUPFAM" id="SSF52058">
    <property type="entry name" value="L domain-like"/>
    <property type="match status" value="1"/>
</dbReference>
<proteinExistence type="predicted"/>
<dbReference type="Pfam" id="PF00560">
    <property type="entry name" value="LRR_1"/>
    <property type="match status" value="1"/>
</dbReference>
<dbReference type="AlphaFoldDB" id="A0AAW0KPE3"/>
<keyword evidence="5" id="KW-1185">Reference proteome</keyword>
<dbReference type="Proteomes" id="UP000237347">
    <property type="component" value="Unassembled WGS sequence"/>
</dbReference>
<feature type="domain" description="Disease resistance R13L4/SHOC-2-like LRR" evidence="3">
    <location>
        <begin position="82"/>
        <end position="164"/>
    </location>
</feature>
<evidence type="ECO:0000259" key="3">
    <source>
        <dbReference type="Pfam" id="PF23598"/>
    </source>
</evidence>
<evidence type="ECO:0000313" key="5">
    <source>
        <dbReference type="Proteomes" id="UP000237347"/>
    </source>
</evidence>
<evidence type="ECO:0000256" key="2">
    <source>
        <dbReference type="ARBA" id="ARBA00022737"/>
    </source>
</evidence>
<accession>A0AAW0KPE3</accession>
<dbReference type="SMART" id="SM00369">
    <property type="entry name" value="LRR_TYP"/>
    <property type="match status" value="5"/>
</dbReference>
<reference evidence="4 5" key="1">
    <citation type="journal article" date="2018" name="Sci. Data">
        <title>The draft genome sequence of cork oak.</title>
        <authorList>
            <person name="Ramos A.M."/>
            <person name="Usie A."/>
            <person name="Barbosa P."/>
            <person name="Barros P.M."/>
            <person name="Capote T."/>
            <person name="Chaves I."/>
            <person name="Simoes F."/>
            <person name="Abreu I."/>
            <person name="Carrasquinho I."/>
            <person name="Faro C."/>
            <person name="Guimaraes J.B."/>
            <person name="Mendonca D."/>
            <person name="Nobrega F."/>
            <person name="Rodrigues L."/>
            <person name="Saibo N.J.M."/>
            <person name="Varela M.C."/>
            <person name="Egas C."/>
            <person name="Matos J."/>
            <person name="Miguel C.M."/>
            <person name="Oliveira M.M."/>
            <person name="Ricardo C.P."/>
            <person name="Goncalves S."/>
        </authorList>
    </citation>
    <scope>NUCLEOTIDE SEQUENCE [LARGE SCALE GENOMIC DNA]</scope>
    <source>
        <strain evidence="5">cv. HL8</strain>
    </source>
</reference>
<organism evidence="4 5">
    <name type="scientific">Quercus suber</name>
    <name type="common">Cork oak</name>
    <dbReference type="NCBI Taxonomy" id="58331"/>
    <lineage>
        <taxon>Eukaryota</taxon>
        <taxon>Viridiplantae</taxon>
        <taxon>Streptophyta</taxon>
        <taxon>Embryophyta</taxon>
        <taxon>Tracheophyta</taxon>
        <taxon>Spermatophyta</taxon>
        <taxon>Magnoliopsida</taxon>
        <taxon>eudicotyledons</taxon>
        <taxon>Gunneridae</taxon>
        <taxon>Pentapetalae</taxon>
        <taxon>rosids</taxon>
        <taxon>fabids</taxon>
        <taxon>Fagales</taxon>
        <taxon>Fagaceae</taxon>
        <taxon>Quercus</taxon>
    </lineage>
</organism>
<gene>
    <name evidence="4" type="primary">PIRL1_1</name>
    <name evidence="4" type="ORF">CFP56_016166</name>
</gene>
<keyword evidence="2" id="KW-0677">Repeat</keyword>
<evidence type="ECO:0000256" key="1">
    <source>
        <dbReference type="ARBA" id="ARBA00022614"/>
    </source>
</evidence>
<dbReference type="PANTHER" id="PTHR16083">
    <property type="entry name" value="LEUCINE RICH REPEAT CONTAINING PROTEIN"/>
    <property type="match status" value="1"/>
</dbReference>
<sequence>MWCGSVTAIPDSVGSLISLTQLLINGSAIKELPISIGSLSYLKELSVGNCKDLSKLPDSIEGLASLVELQLDRTPITHLPDQVGALKMLRKLEMRNCKDLRFLPESIGSMLALTTLNFVGANISELPESIGMLENLIILRLNNCTQLCKLPSSIGNLKSLHHLWMEETAVTELPESFGMLSSLMILKMAKKPYIELSGNSMPNSTEFPTSFSNLCLLVELNARAWKLCGKIPDDFAKLSSLESLNLGYNNFFSLPSSLTGLFNLKRLLLPYCKELNLSMPGSKIPDWFSREVVRFSERKNLKIKGVIICVVVSLDLQIPDDLRDQLPIIADHRPIVSKLKDGYEISIIEHDPPIIKGLKLKKYGIHLVFEDDDDYDGDE</sequence>
<name>A0AAW0KPE3_QUESU</name>
<dbReference type="InterPro" id="IPR001611">
    <property type="entry name" value="Leu-rich_rpt"/>
</dbReference>